<evidence type="ECO:0000256" key="7">
    <source>
        <dbReference type="ARBA" id="ARBA00023277"/>
    </source>
</evidence>
<keyword evidence="12" id="KW-1185">Reference proteome</keyword>
<evidence type="ECO:0000256" key="4">
    <source>
        <dbReference type="ARBA" id="ARBA00020295"/>
    </source>
</evidence>
<evidence type="ECO:0000256" key="1">
    <source>
        <dbReference type="ARBA" id="ARBA00000439"/>
    </source>
</evidence>
<gene>
    <name evidence="11" type="ORF">SAMN04488056_11249</name>
</gene>
<accession>A0A1I5JRG3</accession>
<keyword evidence="6 10" id="KW-0808">Transferase</keyword>
<dbReference type="EC" id="2.4.1.25" evidence="3 10"/>
<keyword evidence="7 10" id="KW-0119">Carbohydrate metabolism</keyword>
<dbReference type="GO" id="GO:0005975">
    <property type="term" value="P:carbohydrate metabolic process"/>
    <property type="evidence" value="ECO:0007669"/>
    <property type="project" value="InterPro"/>
</dbReference>
<dbReference type="InterPro" id="IPR017853">
    <property type="entry name" value="GH"/>
</dbReference>
<keyword evidence="5 10" id="KW-0328">Glycosyltransferase</keyword>
<reference evidence="11 12" key="1">
    <citation type="submission" date="2016-10" db="EMBL/GenBank/DDBJ databases">
        <authorList>
            <person name="de Groot N.N."/>
        </authorList>
    </citation>
    <scope>NUCLEOTIDE SEQUENCE [LARGE SCALE GENOMIC DNA]</scope>
    <source>
        <strain evidence="11 12">CGMCC 1.9157</strain>
    </source>
</reference>
<evidence type="ECO:0000313" key="12">
    <source>
        <dbReference type="Proteomes" id="UP000199236"/>
    </source>
</evidence>
<evidence type="ECO:0000256" key="3">
    <source>
        <dbReference type="ARBA" id="ARBA00012560"/>
    </source>
</evidence>
<dbReference type="Pfam" id="PF02446">
    <property type="entry name" value="Glyco_hydro_77"/>
    <property type="match status" value="1"/>
</dbReference>
<dbReference type="Gene3D" id="3.20.20.80">
    <property type="entry name" value="Glycosidases"/>
    <property type="match status" value="1"/>
</dbReference>
<dbReference type="GO" id="GO:0004134">
    <property type="term" value="F:4-alpha-glucanotransferase activity"/>
    <property type="evidence" value="ECO:0007669"/>
    <property type="project" value="UniProtKB-EC"/>
</dbReference>
<evidence type="ECO:0000256" key="8">
    <source>
        <dbReference type="ARBA" id="ARBA00031423"/>
    </source>
</evidence>
<dbReference type="NCBIfam" id="TIGR00217">
    <property type="entry name" value="malQ"/>
    <property type="match status" value="1"/>
</dbReference>
<dbReference type="AlphaFoldDB" id="A0A1I5JRG3"/>
<comment type="catalytic activity">
    <reaction evidence="1 10">
        <text>Transfers a segment of a (1-&gt;4)-alpha-D-glucan to a new position in an acceptor, which may be glucose or a (1-&gt;4)-alpha-D-glucan.</text>
        <dbReference type="EC" id="2.4.1.25"/>
    </reaction>
</comment>
<comment type="similarity">
    <text evidence="2 10">Belongs to the disproportionating enzyme family.</text>
</comment>
<sequence>MNQDKLNALAGFFGIHTAYNDFDGNLVQTSAETQLALLRANGLHLDNDAMIDEAIDAYVVAEQDRWFPRELITGTGFDYQCNFGLGARWHIELDEDLSDEVRSGIPDEALCGIADTHISLPPLPSGIHELVCEVGGRVEIVTLITAPLTAPSVEQLTGKGRVWGINAPLYGFRSHRNSGIGDFEDLAQFSEYVQSLGGSFVGINPVHALGFSDRYAMSPYSPTHRGFLNTQHIAIDRFCGMQDTPQLHALLQAVETQWTELRATDQVEYQSHRVCHNAAVRDLHSLFLAHADQASLDALAAFRAEKGSYLERFALYEALSDHYGPEWHRWPVQFRDRQEDAIRAARELYAARIDFHVWLQWIASVQLTQTQQRASGNGGLGLYLDLAVGARRGGGESWCEHDSVAQGISLGAPPDQLGPDGQNWGLVAYAPKKLAANKYKSLRNIYRSAMQYAGVLRIDHVLGLNRSFWIPDGGIPGAYVTQPLDTFLSILSIEADASNTAVIGEDLGLVPDGFRDAVQAHGIYGYSVLQYEKWPDGRFKHPNELREFSLASFSTHDTPTLKGFISGCDIKWRDRIRGSEHPSTAALEARAHDVAELAKLDPDESTHGDLSFDHLFNSIHGSLAHSPVAMLAVQLDDILAEEEAQNLPGTVDQHPNWRRKCSLELEDLPKDKAFDEVAHMMKESGRSL</sequence>
<organism evidence="11 12">
    <name type="scientific">Cohaesibacter marisflavi</name>
    <dbReference type="NCBI Taxonomy" id="655353"/>
    <lineage>
        <taxon>Bacteria</taxon>
        <taxon>Pseudomonadati</taxon>
        <taxon>Pseudomonadota</taxon>
        <taxon>Alphaproteobacteria</taxon>
        <taxon>Hyphomicrobiales</taxon>
        <taxon>Cohaesibacteraceae</taxon>
    </lineage>
</organism>
<evidence type="ECO:0000256" key="10">
    <source>
        <dbReference type="RuleBase" id="RU361207"/>
    </source>
</evidence>
<dbReference type="SUPFAM" id="SSF51445">
    <property type="entry name" value="(Trans)glycosidases"/>
    <property type="match status" value="1"/>
</dbReference>
<dbReference type="STRING" id="655353.SAMN04488056_11249"/>
<dbReference type="InterPro" id="IPR003385">
    <property type="entry name" value="Glyco_hydro_77"/>
</dbReference>
<dbReference type="PANTHER" id="PTHR32438:SF5">
    <property type="entry name" value="4-ALPHA-GLUCANOTRANSFERASE DPE1, CHLOROPLASTIC_AMYLOPLASTIC"/>
    <property type="match status" value="1"/>
</dbReference>
<dbReference type="Proteomes" id="UP000199236">
    <property type="component" value="Unassembled WGS sequence"/>
</dbReference>
<evidence type="ECO:0000313" key="11">
    <source>
        <dbReference type="EMBL" id="SFO75367.1"/>
    </source>
</evidence>
<dbReference type="OrthoDB" id="9761577at2"/>
<dbReference type="RefSeq" id="WP_090074738.1">
    <property type="nucleotide sequence ID" value="NZ_FOVR01000012.1"/>
</dbReference>
<proteinExistence type="inferred from homology"/>
<evidence type="ECO:0000256" key="2">
    <source>
        <dbReference type="ARBA" id="ARBA00005684"/>
    </source>
</evidence>
<dbReference type="PANTHER" id="PTHR32438">
    <property type="entry name" value="4-ALPHA-GLUCANOTRANSFERASE DPE1, CHLOROPLASTIC/AMYLOPLASTIC"/>
    <property type="match status" value="1"/>
</dbReference>
<evidence type="ECO:0000256" key="9">
    <source>
        <dbReference type="ARBA" id="ARBA00031501"/>
    </source>
</evidence>
<dbReference type="EMBL" id="FOVR01000012">
    <property type="protein sequence ID" value="SFO75367.1"/>
    <property type="molecule type" value="Genomic_DNA"/>
</dbReference>
<protein>
    <recommendedName>
        <fullName evidence="4 10">4-alpha-glucanotransferase</fullName>
        <ecNumber evidence="3 10">2.4.1.25</ecNumber>
    </recommendedName>
    <alternativeName>
        <fullName evidence="8 10">Amylomaltase</fullName>
    </alternativeName>
    <alternativeName>
        <fullName evidence="9 10">Disproportionating enzyme</fullName>
    </alternativeName>
</protein>
<evidence type="ECO:0000256" key="5">
    <source>
        <dbReference type="ARBA" id="ARBA00022676"/>
    </source>
</evidence>
<name>A0A1I5JRG3_9HYPH</name>
<evidence type="ECO:0000256" key="6">
    <source>
        <dbReference type="ARBA" id="ARBA00022679"/>
    </source>
</evidence>